<keyword evidence="1" id="KW-0732">Signal</keyword>
<comment type="caution">
    <text evidence="3">The sequence shown here is derived from an EMBL/GenBank/DDBJ whole genome shotgun (WGS) entry which is preliminary data.</text>
</comment>
<dbReference type="SUPFAM" id="SSF57414">
    <property type="entry name" value="Hairpin loop containing domain-like"/>
    <property type="match status" value="1"/>
</dbReference>
<dbReference type="EMBL" id="CAJNOJ010000202">
    <property type="protein sequence ID" value="CAF1283869.1"/>
    <property type="molecule type" value="Genomic_DNA"/>
</dbReference>
<gene>
    <name evidence="4" type="ORF">EDS130_LOCUS29710</name>
    <name evidence="3" type="ORF">XAT740_LOCUS26186</name>
</gene>
<evidence type="ECO:0000313" key="3">
    <source>
        <dbReference type="EMBL" id="CAF1249647.1"/>
    </source>
</evidence>
<protein>
    <recommendedName>
        <fullName evidence="2">Apple domain-containing protein</fullName>
    </recommendedName>
</protein>
<proteinExistence type="predicted"/>
<evidence type="ECO:0000313" key="4">
    <source>
        <dbReference type="EMBL" id="CAF1283869.1"/>
    </source>
</evidence>
<dbReference type="Pfam" id="PF00024">
    <property type="entry name" value="PAN_1"/>
    <property type="match status" value="1"/>
</dbReference>
<reference evidence="3" key="1">
    <citation type="submission" date="2021-02" db="EMBL/GenBank/DDBJ databases">
        <authorList>
            <person name="Nowell W R."/>
        </authorList>
    </citation>
    <scope>NUCLEOTIDE SEQUENCE</scope>
</reference>
<keyword evidence="5" id="KW-1185">Reference proteome</keyword>
<name>A0A814ZT66_ADIRI</name>
<dbReference type="InterPro" id="IPR003609">
    <property type="entry name" value="Pan_app"/>
</dbReference>
<dbReference type="Proteomes" id="UP000663828">
    <property type="component" value="Unassembled WGS sequence"/>
</dbReference>
<organism evidence="3 5">
    <name type="scientific">Adineta ricciae</name>
    <name type="common">Rotifer</name>
    <dbReference type="NCBI Taxonomy" id="249248"/>
    <lineage>
        <taxon>Eukaryota</taxon>
        <taxon>Metazoa</taxon>
        <taxon>Spiralia</taxon>
        <taxon>Gnathifera</taxon>
        <taxon>Rotifera</taxon>
        <taxon>Eurotatoria</taxon>
        <taxon>Bdelloidea</taxon>
        <taxon>Adinetida</taxon>
        <taxon>Adinetidae</taxon>
        <taxon>Adineta</taxon>
    </lineage>
</organism>
<dbReference type="Proteomes" id="UP000663852">
    <property type="component" value="Unassembled WGS sequence"/>
</dbReference>
<accession>A0A814ZT66</accession>
<dbReference type="AlphaFoldDB" id="A0A814ZT66"/>
<dbReference type="OrthoDB" id="5104158at2759"/>
<feature type="domain" description="Apple" evidence="2">
    <location>
        <begin position="45"/>
        <end position="86"/>
    </location>
</feature>
<evidence type="ECO:0000313" key="5">
    <source>
        <dbReference type="Proteomes" id="UP000663828"/>
    </source>
</evidence>
<evidence type="ECO:0000256" key="1">
    <source>
        <dbReference type="SAM" id="SignalP"/>
    </source>
</evidence>
<dbReference type="Gene3D" id="2.60.120.260">
    <property type="entry name" value="Galactose-binding domain-like"/>
    <property type="match status" value="1"/>
</dbReference>
<dbReference type="EMBL" id="CAJNOR010002115">
    <property type="protein sequence ID" value="CAF1249647.1"/>
    <property type="molecule type" value="Genomic_DNA"/>
</dbReference>
<sequence>MKSLTIFLYFIWISKAFEPVLFDLSPYGNQFQPADSIELLAAFHNISSVLRCTLICYKNIQCLTFDYDVNSQQCRLFEGSADTGALISSSATTKVGWVVLNHLLYNFYNFTSDKCTNDRFLYSDNVSGLCQCVIHTFWNGSICVNQRYSNQGCINDNWCRTDLNLTCVSSMCTDAANSPTTQLLNTTQTSQLTSMHTTQILATTDSYTTDNPQCVFLSSTSNTLLYILNPNSSIYPVYTCYAYTWIATGPSATLSFFFRHDPGGWMIDDVTVYHNSTQLIVNGGFETGNLSAWSLTGTCNLNYGQVYYGSTYAKSGNWYYYDRCAGAGNGDTLSQTFNTVAGDTYYVSFWLTNYDCCNTTEIANITLM</sequence>
<feature type="chain" id="PRO_5035685957" description="Apple domain-containing protein" evidence="1">
    <location>
        <begin position="17"/>
        <end position="368"/>
    </location>
</feature>
<evidence type="ECO:0000259" key="2">
    <source>
        <dbReference type="Pfam" id="PF00024"/>
    </source>
</evidence>
<feature type="signal peptide" evidence="1">
    <location>
        <begin position="1"/>
        <end position="16"/>
    </location>
</feature>